<evidence type="ECO:0000313" key="2">
    <source>
        <dbReference type="EMBL" id="GMN33494.1"/>
    </source>
</evidence>
<dbReference type="Proteomes" id="UP001187192">
    <property type="component" value="Unassembled WGS sequence"/>
</dbReference>
<dbReference type="EMBL" id="BTGU01000004">
    <property type="protein sequence ID" value="GMN33494.1"/>
    <property type="molecule type" value="Genomic_DNA"/>
</dbReference>
<feature type="transmembrane region" description="Helical" evidence="1">
    <location>
        <begin position="139"/>
        <end position="156"/>
    </location>
</feature>
<evidence type="ECO:0008006" key="4">
    <source>
        <dbReference type="Google" id="ProtNLM"/>
    </source>
</evidence>
<proteinExistence type="predicted"/>
<dbReference type="PANTHER" id="PTHR36490:SF1">
    <property type="entry name" value="STRESS ENHANCED PROTEIN 2, CHLOROPLASTIC"/>
    <property type="match status" value="1"/>
</dbReference>
<dbReference type="GO" id="GO:0016020">
    <property type="term" value="C:membrane"/>
    <property type="evidence" value="ECO:0007669"/>
    <property type="project" value="UniProtKB-SubCell"/>
</dbReference>
<keyword evidence="1" id="KW-0812">Transmembrane</keyword>
<reference evidence="2" key="1">
    <citation type="submission" date="2023-07" db="EMBL/GenBank/DDBJ databases">
        <title>draft genome sequence of fig (Ficus carica).</title>
        <authorList>
            <person name="Takahashi T."/>
            <person name="Nishimura K."/>
        </authorList>
    </citation>
    <scope>NUCLEOTIDE SEQUENCE</scope>
</reference>
<evidence type="ECO:0000313" key="3">
    <source>
        <dbReference type="Proteomes" id="UP001187192"/>
    </source>
</evidence>
<organism evidence="2 3">
    <name type="scientific">Ficus carica</name>
    <name type="common">Common fig</name>
    <dbReference type="NCBI Taxonomy" id="3494"/>
    <lineage>
        <taxon>Eukaryota</taxon>
        <taxon>Viridiplantae</taxon>
        <taxon>Streptophyta</taxon>
        <taxon>Embryophyta</taxon>
        <taxon>Tracheophyta</taxon>
        <taxon>Spermatophyta</taxon>
        <taxon>Magnoliopsida</taxon>
        <taxon>eudicotyledons</taxon>
        <taxon>Gunneridae</taxon>
        <taxon>Pentapetalae</taxon>
        <taxon>rosids</taxon>
        <taxon>fabids</taxon>
        <taxon>Rosales</taxon>
        <taxon>Moraceae</taxon>
        <taxon>Ficeae</taxon>
        <taxon>Ficus</taxon>
    </lineage>
</organism>
<gene>
    <name evidence="2" type="ORF">TIFTF001_004198</name>
</gene>
<dbReference type="GO" id="GO:0071486">
    <property type="term" value="P:cellular response to high light intensity"/>
    <property type="evidence" value="ECO:0007669"/>
    <property type="project" value="InterPro"/>
</dbReference>
<sequence>MATLALRCELRAPKLLAAPVSRRPEAAEIPPARVSVAKPAAAVESESGGKIMLQPRMCNLRSYGSDPIAVIKTRRDGGDEASPFFETLSEYIESSKKSQDFEIISGRLAMIVFAATVTTEVVTGNSLFSKMDVQGIEEAVGVCVGAVAFAAIFAWFSSARSRVGRMFTVTCSTFIDTLIDQIVDGLFYESELNIPLPPQPFHAFASTGVNVHLRDCSREAANLPDDWRFSISLVTVDSRSSWRLKAWSPQRVDYHDLSRLLEADFRM</sequence>
<evidence type="ECO:0000256" key="1">
    <source>
        <dbReference type="SAM" id="Phobius"/>
    </source>
</evidence>
<dbReference type="SUPFAM" id="SSF103511">
    <property type="entry name" value="Chlorophyll a-b binding protein"/>
    <property type="match status" value="1"/>
</dbReference>
<name>A0AA87ZAS0_FICCA</name>
<keyword evidence="3" id="KW-1185">Reference proteome</keyword>
<keyword evidence="1" id="KW-1133">Transmembrane helix</keyword>
<dbReference type="InterPro" id="IPR044971">
    <property type="entry name" value="SEP2"/>
</dbReference>
<keyword evidence="1" id="KW-0472">Membrane</keyword>
<comment type="caution">
    <text evidence="2">The sequence shown here is derived from an EMBL/GenBank/DDBJ whole genome shotgun (WGS) entry which is preliminary data.</text>
</comment>
<dbReference type="GO" id="GO:0009507">
    <property type="term" value="C:chloroplast"/>
    <property type="evidence" value="ECO:0007669"/>
    <property type="project" value="UniProtKB-SubCell"/>
</dbReference>
<protein>
    <recommendedName>
        <fullName evidence="4">Stress enhanced protein 2</fullName>
    </recommendedName>
</protein>
<accession>A0AA87ZAS0</accession>
<feature type="transmembrane region" description="Helical" evidence="1">
    <location>
        <begin position="108"/>
        <end position="127"/>
    </location>
</feature>
<dbReference type="AlphaFoldDB" id="A0AA87ZAS0"/>
<dbReference type="PANTHER" id="PTHR36490">
    <property type="entry name" value="STRESS ENHANCED PROTEIN 2, CHLOROPLASTIC"/>
    <property type="match status" value="1"/>
</dbReference>